<feature type="domain" description="Acyltransferase 3" evidence="3">
    <location>
        <begin position="43"/>
        <end position="372"/>
    </location>
</feature>
<feature type="transmembrane region" description="Helical" evidence="2">
    <location>
        <begin position="265"/>
        <end position="282"/>
    </location>
</feature>
<keyword evidence="6" id="KW-1185">Reference proteome</keyword>
<dbReference type="InterPro" id="IPR050879">
    <property type="entry name" value="Acyltransferase_3"/>
</dbReference>
<keyword evidence="5" id="KW-0012">Acyltransferase</keyword>
<keyword evidence="2" id="KW-1133">Transmembrane helix</keyword>
<dbReference type="GO" id="GO:0009103">
    <property type="term" value="P:lipopolysaccharide biosynthetic process"/>
    <property type="evidence" value="ECO:0007669"/>
    <property type="project" value="TreeGrafter"/>
</dbReference>
<dbReference type="GO" id="GO:0016020">
    <property type="term" value="C:membrane"/>
    <property type="evidence" value="ECO:0007669"/>
    <property type="project" value="TreeGrafter"/>
</dbReference>
<dbReference type="PANTHER" id="PTHR23028:SF53">
    <property type="entry name" value="ACYL_TRANSF_3 DOMAIN-CONTAINING PROTEIN"/>
    <property type="match status" value="1"/>
</dbReference>
<sequence length="712" mass="74532">MTVEAPSTPATQPVPDPPGSSGASGASSSALRTRAARGAVKPEIQALRAVAVLLVLAYHVAPKGLPGGYVGVDVFFVISGFLITAHIVKPLRRGTFTVGGFYARRAVRLLPASLLVLAVTLAGTWLFVPRSLWPQFGRQIAASALYVENWLLAGNATDYSAPAADVSPVQHFWSLSAEEQFYLAWPALLVVGSLVAARWHRWRRAYLAVLVPLALASLTWSVVATAGEPASAYFITTTRAWEFAAGGILWLVVHRAATLPDPARAAASWAGAGLIALSAFAFSSRTPFPGWAAAVPVLGAVLVLAAGLPRARWSPSGLMGWAPVQAVGDMSYSLYLWHWPLIVLLPYVVGAQLGLQGRVVAVLVAVPLAYLTRRFVEIPVLDAYRPTSGAFWRRKSTVGLAVAAGMVLVAVPAFAMNTTVRHEQVAAWDALDSVVASPPECFGAAAVDDTACTDGPADAVFPAPLIGDQDDFGRIHAGCQVGGDTVTATPCTFGAPDGTVKIALVGDSHAAQWQPALAAVAEQRGWQLTTYLRSGCPVTAAPPQDRSAACRAWEKDVIDTVADADFDYVFTSALSATRYGGGDGGVAGFVDAWTRMAGSGARVVALRDNPDPTQAGVESTPACVEDRSAAACGTPQDVSLLPDPQVTAVERTPGAALVDLTGYFCQDGTCPAVIGDVLVYHQDQHVTMTYMKTLAPMLSAAIDEAVGPVSAS</sequence>
<dbReference type="InterPro" id="IPR043968">
    <property type="entry name" value="SGNH"/>
</dbReference>
<dbReference type="EMBL" id="BONK01000001">
    <property type="protein sequence ID" value="GIG19682.1"/>
    <property type="molecule type" value="Genomic_DNA"/>
</dbReference>
<dbReference type="PANTHER" id="PTHR23028">
    <property type="entry name" value="ACETYLTRANSFERASE"/>
    <property type="match status" value="1"/>
</dbReference>
<comment type="caution">
    <text evidence="5">The sequence shown here is derived from an EMBL/GenBank/DDBJ whole genome shotgun (WGS) entry which is preliminary data.</text>
</comment>
<feature type="transmembrane region" description="Helical" evidence="2">
    <location>
        <begin position="397"/>
        <end position="415"/>
    </location>
</feature>
<keyword evidence="5" id="KW-0808">Transferase</keyword>
<organism evidence="5 6">
    <name type="scientific">Cellulomonas chitinilytica</name>
    <dbReference type="NCBI Taxonomy" id="398759"/>
    <lineage>
        <taxon>Bacteria</taxon>
        <taxon>Bacillati</taxon>
        <taxon>Actinomycetota</taxon>
        <taxon>Actinomycetes</taxon>
        <taxon>Micrococcales</taxon>
        <taxon>Cellulomonadaceae</taxon>
        <taxon>Cellulomonas</taxon>
    </lineage>
</organism>
<feature type="transmembrane region" description="Helical" evidence="2">
    <location>
        <begin position="330"/>
        <end position="349"/>
    </location>
</feature>
<dbReference type="InterPro" id="IPR002656">
    <property type="entry name" value="Acyl_transf_3_dom"/>
</dbReference>
<dbReference type="Pfam" id="PF01757">
    <property type="entry name" value="Acyl_transf_3"/>
    <property type="match status" value="1"/>
</dbReference>
<evidence type="ECO:0000259" key="4">
    <source>
        <dbReference type="Pfam" id="PF19040"/>
    </source>
</evidence>
<dbReference type="Proteomes" id="UP000632740">
    <property type="component" value="Unassembled WGS sequence"/>
</dbReference>
<gene>
    <name evidence="5" type="ORF">Cch01nite_04060</name>
</gene>
<evidence type="ECO:0000313" key="6">
    <source>
        <dbReference type="Proteomes" id="UP000632740"/>
    </source>
</evidence>
<evidence type="ECO:0000259" key="3">
    <source>
        <dbReference type="Pfam" id="PF01757"/>
    </source>
</evidence>
<keyword evidence="2" id="KW-0812">Transmembrane</keyword>
<feature type="transmembrane region" description="Helical" evidence="2">
    <location>
        <begin position="181"/>
        <end position="199"/>
    </location>
</feature>
<accession>A0A919P058</accession>
<keyword evidence="2" id="KW-0472">Membrane</keyword>
<reference evidence="5" key="1">
    <citation type="submission" date="2021-01" db="EMBL/GenBank/DDBJ databases">
        <title>Whole genome shotgun sequence of Cellulomonas chitinilytica NBRC 110799.</title>
        <authorList>
            <person name="Komaki H."/>
            <person name="Tamura T."/>
        </authorList>
    </citation>
    <scope>NUCLEOTIDE SEQUENCE</scope>
    <source>
        <strain evidence="5">NBRC 110799</strain>
    </source>
</reference>
<feature type="transmembrane region" description="Helical" evidence="2">
    <location>
        <begin position="288"/>
        <end position="309"/>
    </location>
</feature>
<name>A0A919P058_9CELL</name>
<proteinExistence type="predicted"/>
<evidence type="ECO:0000313" key="5">
    <source>
        <dbReference type="EMBL" id="GIG19682.1"/>
    </source>
</evidence>
<protein>
    <submittedName>
        <fullName evidence="5">Acyltransferase</fullName>
    </submittedName>
</protein>
<dbReference type="AlphaFoldDB" id="A0A919P058"/>
<feature type="transmembrane region" description="Helical" evidence="2">
    <location>
        <begin position="206"/>
        <end position="226"/>
    </location>
</feature>
<dbReference type="GO" id="GO:0016747">
    <property type="term" value="F:acyltransferase activity, transferring groups other than amino-acyl groups"/>
    <property type="evidence" value="ECO:0007669"/>
    <property type="project" value="InterPro"/>
</dbReference>
<dbReference type="Pfam" id="PF19040">
    <property type="entry name" value="SGNH"/>
    <property type="match status" value="1"/>
</dbReference>
<evidence type="ECO:0000256" key="1">
    <source>
        <dbReference type="SAM" id="MobiDB-lite"/>
    </source>
</evidence>
<feature type="region of interest" description="Disordered" evidence="1">
    <location>
        <begin position="1"/>
        <end position="28"/>
    </location>
</feature>
<feature type="transmembrane region" description="Helical" evidence="2">
    <location>
        <begin position="109"/>
        <end position="128"/>
    </location>
</feature>
<feature type="transmembrane region" description="Helical" evidence="2">
    <location>
        <begin position="44"/>
        <end position="61"/>
    </location>
</feature>
<feature type="transmembrane region" description="Helical" evidence="2">
    <location>
        <begin position="67"/>
        <end position="88"/>
    </location>
</feature>
<evidence type="ECO:0000256" key="2">
    <source>
        <dbReference type="SAM" id="Phobius"/>
    </source>
</evidence>
<feature type="domain" description="SGNH" evidence="4">
    <location>
        <begin position="479"/>
        <end position="698"/>
    </location>
</feature>
<feature type="compositionally biased region" description="Low complexity" evidence="1">
    <location>
        <begin position="19"/>
        <end position="28"/>
    </location>
</feature>